<reference evidence="4" key="1">
    <citation type="journal article" date="2019" name="Int. J. Syst. Evol. Microbiol.">
        <title>The Global Catalogue of Microorganisms (GCM) 10K type strain sequencing project: providing services to taxonomists for standard genome sequencing and annotation.</title>
        <authorList>
            <consortium name="The Broad Institute Genomics Platform"/>
            <consortium name="The Broad Institute Genome Sequencing Center for Infectious Disease"/>
            <person name="Wu L."/>
            <person name="Ma J."/>
        </authorList>
    </citation>
    <scope>NUCLEOTIDE SEQUENCE [LARGE SCALE GENOMIC DNA]</scope>
    <source>
        <strain evidence="4">CCUG 59189</strain>
    </source>
</reference>
<dbReference type="Proteomes" id="UP001597262">
    <property type="component" value="Unassembled WGS sequence"/>
</dbReference>
<evidence type="ECO:0000256" key="1">
    <source>
        <dbReference type="ARBA" id="ARBA00022737"/>
    </source>
</evidence>
<keyword evidence="4" id="KW-1185">Reference proteome</keyword>
<sequence length="246" mass="27572">MKKLVKKAAAIVMPAVLTFTLVAAAMMNAPVARAEAAKEQIQLSGGASYIGEVLNGKPHGEGTISWGAKKQYTGHFANGQRSGEGKFVNEYVDDQGSTHEVAFDGTWSKDMMFKGIYTEKVTDTYQRVTVKLFMNGKFKDNQLQSGYLAQRALSDPDYAFTYKDGKETLYVMGTPKDMVNSWKKGTLFYVKYQKGSISKECWDIPGETKTKERARQQTIQYLKKITAQVTPQLKEFEKLAKQVEIK</sequence>
<organism evidence="3 4">
    <name type="scientific">Paenibacillus puldeungensis</name>
    <dbReference type="NCBI Taxonomy" id="696536"/>
    <lineage>
        <taxon>Bacteria</taxon>
        <taxon>Bacillati</taxon>
        <taxon>Bacillota</taxon>
        <taxon>Bacilli</taxon>
        <taxon>Bacillales</taxon>
        <taxon>Paenibacillaceae</taxon>
        <taxon>Paenibacillus</taxon>
    </lineage>
</organism>
<dbReference type="EMBL" id="JBHTLM010000001">
    <property type="protein sequence ID" value="MFD1174937.1"/>
    <property type="molecule type" value="Genomic_DNA"/>
</dbReference>
<evidence type="ECO:0000313" key="3">
    <source>
        <dbReference type="EMBL" id="MFD1174937.1"/>
    </source>
</evidence>
<dbReference type="SMART" id="SM00698">
    <property type="entry name" value="MORN"/>
    <property type="match status" value="2"/>
</dbReference>
<protein>
    <recommendedName>
        <fullName evidence="5">MORN repeat-containing protein</fullName>
    </recommendedName>
</protein>
<name>A0ABW3RR60_9BACL</name>
<evidence type="ECO:0008006" key="5">
    <source>
        <dbReference type="Google" id="ProtNLM"/>
    </source>
</evidence>
<evidence type="ECO:0000256" key="2">
    <source>
        <dbReference type="SAM" id="SignalP"/>
    </source>
</evidence>
<evidence type="ECO:0000313" key="4">
    <source>
        <dbReference type="Proteomes" id="UP001597262"/>
    </source>
</evidence>
<dbReference type="Pfam" id="PF02493">
    <property type="entry name" value="MORN"/>
    <property type="match status" value="2"/>
</dbReference>
<comment type="caution">
    <text evidence="3">The sequence shown here is derived from an EMBL/GenBank/DDBJ whole genome shotgun (WGS) entry which is preliminary data.</text>
</comment>
<feature type="signal peptide" evidence="2">
    <location>
        <begin position="1"/>
        <end position="24"/>
    </location>
</feature>
<feature type="chain" id="PRO_5046204256" description="MORN repeat-containing protein" evidence="2">
    <location>
        <begin position="25"/>
        <end position="246"/>
    </location>
</feature>
<dbReference type="InterPro" id="IPR003409">
    <property type="entry name" value="MORN"/>
</dbReference>
<keyword evidence="2" id="KW-0732">Signal</keyword>
<dbReference type="SUPFAM" id="SSF82185">
    <property type="entry name" value="Histone H3 K4-specific methyltransferase SET7/9 N-terminal domain"/>
    <property type="match status" value="1"/>
</dbReference>
<gene>
    <name evidence="3" type="ORF">ACFQ3W_01270</name>
</gene>
<proteinExistence type="predicted"/>
<dbReference type="Gene3D" id="2.20.110.10">
    <property type="entry name" value="Histone H3 K4-specific methyltransferase SET7/9 N-terminal domain"/>
    <property type="match status" value="1"/>
</dbReference>
<accession>A0ABW3RR60</accession>
<keyword evidence="1" id="KW-0677">Repeat</keyword>
<dbReference type="RefSeq" id="WP_379315801.1">
    <property type="nucleotide sequence ID" value="NZ_JBHTLM010000001.1"/>
</dbReference>